<dbReference type="Proteomes" id="UP000281547">
    <property type="component" value="Unassembled WGS sequence"/>
</dbReference>
<proteinExistence type="predicted"/>
<evidence type="ECO:0000313" key="3">
    <source>
        <dbReference type="Proteomes" id="UP000281547"/>
    </source>
</evidence>
<accession>A0A433X422</accession>
<feature type="transmembrane region" description="Helical" evidence="1">
    <location>
        <begin position="18"/>
        <end position="37"/>
    </location>
</feature>
<evidence type="ECO:0000313" key="2">
    <source>
        <dbReference type="EMBL" id="RUT28816.1"/>
    </source>
</evidence>
<keyword evidence="1" id="KW-0812">Transmembrane</keyword>
<dbReference type="RefSeq" id="WP_127189540.1">
    <property type="nucleotide sequence ID" value="NZ_RZNJ01000006.1"/>
</dbReference>
<evidence type="ECO:0000256" key="1">
    <source>
        <dbReference type="SAM" id="Phobius"/>
    </source>
</evidence>
<comment type="caution">
    <text evidence="2">The sequence shown here is derived from an EMBL/GenBank/DDBJ whole genome shotgun (WGS) entry which is preliminary data.</text>
</comment>
<name>A0A433X422_9HYPH</name>
<dbReference type="AlphaFoldDB" id="A0A433X422"/>
<protein>
    <submittedName>
        <fullName evidence="2">Uncharacterized protein</fullName>
    </submittedName>
</protein>
<organism evidence="2 3">
    <name type="scientific">Arsenicitalea aurantiaca</name>
    <dbReference type="NCBI Taxonomy" id="1783274"/>
    <lineage>
        <taxon>Bacteria</taxon>
        <taxon>Pseudomonadati</taxon>
        <taxon>Pseudomonadota</taxon>
        <taxon>Alphaproteobacteria</taxon>
        <taxon>Hyphomicrobiales</taxon>
        <taxon>Devosiaceae</taxon>
        <taxon>Arsenicitalea</taxon>
    </lineage>
</organism>
<keyword evidence="3" id="KW-1185">Reference proteome</keyword>
<gene>
    <name evidence="2" type="ORF">EMQ25_15620</name>
</gene>
<sequence>MVEHRETVVVDRGGGSGLAIAGGIAAVLLIVLAFLYFNGTFGGSGGSVAVDVPAVNVDVAPAGQ</sequence>
<keyword evidence="1" id="KW-1133">Transmembrane helix</keyword>
<keyword evidence="1" id="KW-0472">Membrane</keyword>
<dbReference type="EMBL" id="RZNJ01000006">
    <property type="protein sequence ID" value="RUT28816.1"/>
    <property type="molecule type" value="Genomic_DNA"/>
</dbReference>
<reference evidence="2 3" key="1">
    <citation type="journal article" date="2016" name="Int. J. Syst. Evol. Microbiol.">
        <title>Arsenicitalea aurantiaca gen. nov., sp. nov., a new member of the family Hyphomicrobiaceae, isolated from high-arsenic sediment.</title>
        <authorList>
            <person name="Mu Y."/>
            <person name="Zhou L."/>
            <person name="Zeng X.C."/>
            <person name="Liu L."/>
            <person name="Pan Y."/>
            <person name="Chen X."/>
            <person name="Wang J."/>
            <person name="Li S."/>
            <person name="Li W.J."/>
            <person name="Wang Y."/>
        </authorList>
    </citation>
    <scope>NUCLEOTIDE SEQUENCE [LARGE SCALE GENOMIC DNA]</scope>
    <source>
        <strain evidence="2 3">42-50</strain>
    </source>
</reference>